<dbReference type="PROSITE" id="PS51192">
    <property type="entry name" value="HELICASE_ATP_BIND_1"/>
    <property type="match status" value="1"/>
</dbReference>
<dbReference type="InterPro" id="IPR014001">
    <property type="entry name" value="Helicase_ATP-bd"/>
</dbReference>
<dbReference type="OrthoDB" id="193716at2759"/>
<comment type="domain">
    <text evidence="7">The Q motif is unique to and characteristic of the DEAD box family of RNA helicases and controls ATP binding and hydrolysis.</text>
</comment>
<keyword evidence="12" id="KW-1185">Reference proteome</keyword>
<keyword evidence="3 6" id="KW-0347">Helicase</keyword>
<evidence type="ECO:0000313" key="11">
    <source>
        <dbReference type="EMBL" id="SCU89442.1"/>
    </source>
</evidence>
<dbReference type="Pfam" id="PF00270">
    <property type="entry name" value="DEAD"/>
    <property type="match status" value="1"/>
</dbReference>
<evidence type="ECO:0000256" key="2">
    <source>
        <dbReference type="ARBA" id="ARBA00022801"/>
    </source>
</evidence>
<dbReference type="SMART" id="SM00490">
    <property type="entry name" value="HELICc"/>
    <property type="match status" value="1"/>
</dbReference>
<evidence type="ECO:0000256" key="4">
    <source>
        <dbReference type="ARBA" id="ARBA00022840"/>
    </source>
</evidence>
<dbReference type="PANTHER" id="PTHR24031">
    <property type="entry name" value="RNA HELICASE"/>
    <property type="match status" value="1"/>
</dbReference>
<accession>A0A1G4JGP5</accession>
<evidence type="ECO:0000259" key="9">
    <source>
        <dbReference type="PROSITE" id="PS51192"/>
    </source>
</evidence>
<dbReference type="Gene3D" id="3.40.50.300">
    <property type="entry name" value="P-loop containing nucleotide triphosphate hydrolases"/>
    <property type="match status" value="2"/>
</dbReference>
<feature type="region of interest" description="Disordered" evidence="8">
    <location>
        <begin position="614"/>
        <end position="675"/>
    </location>
</feature>
<gene>
    <name evidence="11" type="ORF">LAME_0E03554G</name>
</gene>
<comment type="catalytic activity">
    <reaction evidence="7">
        <text>ATP + H2O = ADP + phosphate + H(+)</text>
        <dbReference type="Rhea" id="RHEA:13065"/>
        <dbReference type="ChEBI" id="CHEBI:15377"/>
        <dbReference type="ChEBI" id="CHEBI:15378"/>
        <dbReference type="ChEBI" id="CHEBI:30616"/>
        <dbReference type="ChEBI" id="CHEBI:43474"/>
        <dbReference type="ChEBI" id="CHEBI:456216"/>
        <dbReference type="EC" id="3.6.4.13"/>
    </reaction>
</comment>
<dbReference type="SMART" id="SM00487">
    <property type="entry name" value="DEXDc"/>
    <property type="match status" value="1"/>
</dbReference>
<dbReference type="PROSITE" id="PS51194">
    <property type="entry name" value="HELICASE_CTER"/>
    <property type="match status" value="1"/>
</dbReference>
<reference evidence="12" key="1">
    <citation type="submission" date="2016-03" db="EMBL/GenBank/DDBJ databases">
        <authorList>
            <person name="Devillers Hugo."/>
        </authorList>
    </citation>
    <scope>NUCLEOTIDE SEQUENCE [LARGE SCALE GENOMIC DNA]</scope>
</reference>
<name>A0A1G4JGP5_9SACH</name>
<feature type="compositionally biased region" description="Basic and acidic residues" evidence="8">
    <location>
        <begin position="616"/>
        <end position="675"/>
    </location>
</feature>
<dbReference type="InterPro" id="IPR011545">
    <property type="entry name" value="DEAD/DEAH_box_helicase_dom"/>
</dbReference>
<evidence type="ECO:0000256" key="1">
    <source>
        <dbReference type="ARBA" id="ARBA00022741"/>
    </source>
</evidence>
<comment type="function">
    <text evidence="7">RNA helicase.</text>
</comment>
<dbReference type="GO" id="GO:0016787">
    <property type="term" value="F:hydrolase activity"/>
    <property type="evidence" value="ECO:0007669"/>
    <property type="project" value="UniProtKB-KW"/>
</dbReference>
<dbReference type="CDD" id="cd18787">
    <property type="entry name" value="SF2_C_DEAD"/>
    <property type="match status" value="1"/>
</dbReference>
<dbReference type="GO" id="GO:0003724">
    <property type="term" value="F:RNA helicase activity"/>
    <property type="evidence" value="ECO:0007669"/>
    <property type="project" value="UniProtKB-EC"/>
</dbReference>
<dbReference type="SUPFAM" id="SSF52540">
    <property type="entry name" value="P-loop containing nucleoside triphosphate hydrolases"/>
    <property type="match status" value="2"/>
</dbReference>
<keyword evidence="2 6" id="KW-0378">Hydrolase</keyword>
<protein>
    <recommendedName>
        <fullName evidence="7">ATP-dependent RNA helicase</fullName>
        <ecNumber evidence="7">3.6.4.13</ecNumber>
    </recommendedName>
</protein>
<evidence type="ECO:0000259" key="10">
    <source>
        <dbReference type="PROSITE" id="PS51194"/>
    </source>
</evidence>
<feature type="compositionally biased region" description="Basic and acidic residues" evidence="8">
    <location>
        <begin position="82"/>
        <end position="98"/>
    </location>
</feature>
<dbReference type="InterPro" id="IPR027417">
    <property type="entry name" value="P-loop_NTPase"/>
</dbReference>
<dbReference type="AlphaFoldDB" id="A0A1G4JGP5"/>
<comment type="similarity">
    <text evidence="6">Belongs to the DEAD box helicase family.</text>
</comment>
<dbReference type="InterPro" id="IPR000629">
    <property type="entry name" value="RNA-helicase_DEAD-box_CS"/>
</dbReference>
<feature type="region of interest" description="Disordered" evidence="8">
    <location>
        <begin position="42"/>
        <end position="100"/>
    </location>
</feature>
<dbReference type="GO" id="GO:0070013">
    <property type="term" value="C:intracellular organelle lumen"/>
    <property type="evidence" value="ECO:0007669"/>
    <property type="project" value="UniProtKB-ARBA"/>
</dbReference>
<sequence length="675" mass="75801">MATLVARNAIARTLALRSGSRATSVFDTVCGRSGLKVGARSFYEGRGDRNGSRGHGGYGNGGSRGGFRGGSRGGSRGGFQKGFDKRRGRGVDSPRDEADSLLSSSRISNIIQVPLEENPQEITIDALKEEGFLDKDLHKAVARMNFASLTPVQQKTIKPILSTEHDVIARAKTGTGKTLAFLIPIFEHLLKTRKESPYMVKCVIVAPTRDLALQIDSEIVKLQKNNYALKKFSSIALIGGSNFQMAIKRMFKDRPNIVVATPGRLIDVLSKFSNEFFRFVDFKVLDEADRLLEIGFDDDLRDISKTLNGLNGTGPKHIRTLLFSATLGENVQKLAGGIMNREQCLFLDTVDKNEPEAHEKIEQTLVISDTFAHNLYGPISAIKARLADKAPFKAILFVPTVKFTKFYCNVLERMFPSLPVYEFHGKVDQKKRTRMVQLFKRADEGLFVCTDVGARGMDFPDVEEVYQLGVPSEISNYIHRIGRTARGGKEGKASIYLFKDELSFIDTLAAEKGVNVANQRDFAPEETDAAEFKRCLRDEYLFRDGLESMLSFYKGCEQQYGFRMPKVARQLANAYGECLLDPSQKLQVSRETASMRYGLRGRIVEEIFDSGAPRSFQRDYNDDHEGKRNSTRSHYESRGKSYRDTRGRWDSKRDSRGFNDRQSRSSDRGHNPRLD</sequence>
<dbReference type="GO" id="GO:0005524">
    <property type="term" value="F:ATP binding"/>
    <property type="evidence" value="ECO:0007669"/>
    <property type="project" value="UniProtKB-UniRule"/>
</dbReference>
<dbReference type="EMBL" id="LT598481">
    <property type="protein sequence ID" value="SCU89442.1"/>
    <property type="molecule type" value="Genomic_DNA"/>
</dbReference>
<dbReference type="GO" id="GO:0003723">
    <property type="term" value="F:RNA binding"/>
    <property type="evidence" value="ECO:0007669"/>
    <property type="project" value="UniProtKB-UniRule"/>
</dbReference>
<keyword evidence="5 7" id="KW-0694">RNA-binding</keyword>
<evidence type="ECO:0000313" key="12">
    <source>
        <dbReference type="Proteomes" id="UP000191144"/>
    </source>
</evidence>
<keyword evidence="4 6" id="KW-0067">ATP-binding</keyword>
<dbReference type="InterPro" id="IPR001650">
    <property type="entry name" value="Helicase_C-like"/>
</dbReference>
<evidence type="ECO:0000256" key="3">
    <source>
        <dbReference type="ARBA" id="ARBA00022806"/>
    </source>
</evidence>
<evidence type="ECO:0000256" key="8">
    <source>
        <dbReference type="SAM" id="MobiDB-lite"/>
    </source>
</evidence>
<dbReference type="PROSITE" id="PS00039">
    <property type="entry name" value="DEAD_ATP_HELICASE"/>
    <property type="match status" value="1"/>
</dbReference>
<evidence type="ECO:0000256" key="6">
    <source>
        <dbReference type="RuleBase" id="RU000492"/>
    </source>
</evidence>
<feature type="domain" description="Helicase ATP-binding" evidence="9">
    <location>
        <begin position="158"/>
        <end position="345"/>
    </location>
</feature>
<feature type="domain" description="Helicase C-terminal" evidence="10">
    <location>
        <begin position="381"/>
        <end position="530"/>
    </location>
</feature>
<evidence type="ECO:0000256" key="7">
    <source>
        <dbReference type="RuleBase" id="RU365068"/>
    </source>
</evidence>
<dbReference type="Pfam" id="PF00271">
    <property type="entry name" value="Helicase_C"/>
    <property type="match status" value="1"/>
</dbReference>
<feature type="compositionally biased region" description="Gly residues" evidence="8">
    <location>
        <begin position="53"/>
        <end position="80"/>
    </location>
</feature>
<evidence type="ECO:0000256" key="5">
    <source>
        <dbReference type="ARBA" id="ARBA00022884"/>
    </source>
</evidence>
<organism evidence="11 12">
    <name type="scientific">Lachancea meyersii CBS 8951</name>
    <dbReference type="NCBI Taxonomy" id="1266667"/>
    <lineage>
        <taxon>Eukaryota</taxon>
        <taxon>Fungi</taxon>
        <taxon>Dikarya</taxon>
        <taxon>Ascomycota</taxon>
        <taxon>Saccharomycotina</taxon>
        <taxon>Saccharomycetes</taxon>
        <taxon>Saccharomycetales</taxon>
        <taxon>Saccharomycetaceae</taxon>
        <taxon>Lachancea</taxon>
    </lineage>
</organism>
<dbReference type="Proteomes" id="UP000191144">
    <property type="component" value="Chromosome E"/>
</dbReference>
<keyword evidence="1 6" id="KW-0547">Nucleotide-binding</keyword>
<proteinExistence type="inferred from homology"/>
<dbReference type="EC" id="3.6.4.13" evidence="7"/>